<dbReference type="OrthoDB" id="6287768at2759"/>
<keyword evidence="1" id="KW-0433">Leucine-rich repeat</keyword>
<dbReference type="InterPro" id="IPR003591">
    <property type="entry name" value="Leu-rich_rpt_typical-subtyp"/>
</dbReference>
<dbReference type="InterPro" id="IPR050333">
    <property type="entry name" value="SLRP"/>
</dbReference>
<feature type="region of interest" description="Disordered" evidence="3">
    <location>
        <begin position="1"/>
        <end position="21"/>
    </location>
</feature>
<dbReference type="Pfam" id="PF13855">
    <property type="entry name" value="LRR_8"/>
    <property type="match status" value="1"/>
</dbReference>
<reference evidence="5 6" key="1">
    <citation type="submission" date="2020-08" db="EMBL/GenBank/DDBJ databases">
        <authorList>
            <person name="Hejnol A."/>
        </authorList>
    </citation>
    <scope>NUCLEOTIDE SEQUENCE [LARGE SCALE GENOMIC DNA]</scope>
</reference>
<keyword evidence="4" id="KW-0812">Transmembrane</keyword>
<dbReference type="PANTHER" id="PTHR45712">
    <property type="entry name" value="AGAP008170-PA"/>
    <property type="match status" value="1"/>
</dbReference>
<dbReference type="InterPro" id="IPR001611">
    <property type="entry name" value="Leu-rich_rpt"/>
</dbReference>
<keyword evidence="4" id="KW-1133">Transmembrane helix</keyword>
<organism evidence="5 6">
    <name type="scientific">Dimorphilus gyrociliatus</name>
    <dbReference type="NCBI Taxonomy" id="2664684"/>
    <lineage>
        <taxon>Eukaryota</taxon>
        <taxon>Metazoa</taxon>
        <taxon>Spiralia</taxon>
        <taxon>Lophotrochozoa</taxon>
        <taxon>Annelida</taxon>
        <taxon>Polychaeta</taxon>
        <taxon>Polychaeta incertae sedis</taxon>
        <taxon>Dinophilidae</taxon>
        <taxon>Dimorphilus</taxon>
    </lineage>
</organism>
<evidence type="ECO:0000256" key="2">
    <source>
        <dbReference type="ARBA" id="ARBA00022737"/>
    </source>
</evidence>
<dbReference type="Gene3D" id="3.80.10.10">
    <property type="entry name" value="Ribonuclease Inhibitor"/>
    <property type="match status" value="1"/>
</dbReference>
<evidence type="ECO:0000256" key="3">
    <source>
        <dbReference type="SAM" id="MobiDB-lite"/>
    </source>
</evidence>
<dbReference type="AlphaFoldDB" id="A0A7I8V8N8"/>
<dbReference type="SUPFAM" id="SSF52058">
    <property type="entry name" value="L domain-like"/>
    <property type="match status" value="1"/>
</dbReference>
<evidence type="ECO:0000313" key="6">
    <source>
        <dbReference type="Proteomes" id="UP000549394"/>
    </source>
</evidence>
<feature type="transmembrane region" description="Helical" evidence="4">
    <location>
        <begin position="354"/>
        <end position="377"/>
    </location>
</feature>
<keyword evidence="2" id="KW-0677">Repeat</keyword>
<comment type="caution">
    <text evidence="5">The sequence shown here is derived from an EMBL/GenBank/DDBJ whole genome shotgun (WGS) entry which is preliminary data.</text>
</comment>
<dbReference type="Proteomes" id="UP000549394">
    <property type="component" value="Unassembled WGS sequence"/>
</dbReference>
<accession>A0A7I8V8N8</accession>
<evidence type="ECO:0000256" key="1">
    <source>
        <dbReference type="ARBA" id="ARBA00022614"/>
    </source>
</evidence>
<evidence type="ECO:0000256" key="4">
    <source>
        <dbReference type="SAM" id="Phobius"/>
    </source>
</evidence>
<dbReference type="PANTHER" id="PTHR45712:SF31">
    <property type="entry name" value="PODOCAN"/>
    <property type="match status" value="1"/>
</dbReference>
<dbReference type="EMBL" id="CAJFCJ010000001">
    <property type="protein sequence ID" value="CAD5111565.1"/>
    <property type="molecule type" value="Genomic_DNA"/>
</dbReference>
<dbReference type="SMART" id="SM00369">
    <property type="entry name" value="LRR_TYP"/>
    <property type="match status" value="6"/>
</dbReference>
<keyword evidence="4" id="KW-0472">Membrane</keyword>
<dbReference type="InterPro" id="IPR032675">
    <property type="entry name" value="LRR_dom_sf"/>
</dbReference>
<keyword evidence="6" id="KW-1185">Reference proteome</keyword>
<proteinExistence type="predicted"/>
<name>A0A7I8V8N8_9ANNE</name>
<gene>
    <name evidence="5" type="ORF">DGYR_LOCUS844</name>
</gene>
<feature type="compositionally biased region" description="Polar residues" evidence="3">
    <location>
        <begin position="11"/>
        <end position="21"/>
    </location>
</feature>
<sequence>MVIPKEKTPPKANNSQAQGKSLNLTGKTLSKQDFNQIGSMDNLMDLIMERNRLNDSLLKEIPFKKLTNLQRLSLADNEISLNENIQLFKGLENVQELNLGGNSIREETLNFESVWSSFKSLKVLKLNGNILRNITNFPASFQILQTFECENCQIDNIAGSIFNQQMKYVERLYLKDNNINSLPEIQAGSLLQLSSVDLTNNSIVELPICSFCSLPNLSVVKLDSNPIQAMAMSAFSDLPKLTTVTMSNTNLTEIPDNAFIKCSKLSYLDVSSSNIEKISPNLPFWNSLTNLLISNNHFCCDCHLKHLRITMLNKTDKAFCSTPKHLKGEILMSLKPDLFVCQDDNIPRLGVSPLAVVFGSITAFMALCALLFTIVYVRKAKAAKKENLLNETPSQRPLPEGCTGEDMFVGGFNFSLLEDDDTFPVEKKPEIIRTESEDVNKDPEIRVIGEHQKSSEVEFAPSGLNTEITPDFYKIAGTEWFEDDDELVLGDPVVLKLKL</sequence>
<dbReference type="GO" id="GO:0005615">
    <property type="term" value="C:extracellular space"/>
    <property type="evidence" value="ECO:0007669"/>
    <property type="project" value="TreeGrafter"/>
</dbReference>
<evidence type="ECO:0000313" key="5">
    <source>
        <dbReference type="EMBL" id="CAD5111565.1"/>
    </source>
</evidence>
<protein>
    <submittedName>
        <fullName evidence="5">DgyrCDS865</fullName>
    </submittedName>
</protein>